<protein>
    <submittedName>
        <fullName evidence="5">Putative translation releasing factor RF-1</fullName>
    </submittedName>
</protein>
<dbReference type="PANTHER" id="PTHR43804:SF7">
    <property type="entry name" value="LD18447P"/>
    <property type="match status" value="1"/>
</dbReference>
<dbReference type="EMBL" id="LAYC01000001">
    <property type="protein sequence ID" value="KYK59110.1"/>
    <property type="molecule type" value="Genomic_DNA"/>
</dbReference>
<dbReference type="InParanoid" id="A0A151GPU7"/>
<sequence>MQRNIDPPYPLHPSSLSTDGKQDAELAAIARNELASELSRLKALERKLAASLQPHYAFTDLPCLIEFRPGPGGLKGRYFTNSLFKIYRALCARCGYRANVLKYKLAEAAGNQSSPAGEQPLQEAVLEVLDASAYDIFRTEAGIHCVQRIPSTKSKGRVYTLAVAVWVLPSFPKTGAASSDNVDDPESDFYLQPDDVRSKTMRACGAGGQYVNKTESAIRITHAPTGTVVSMQDHWSQQRNREAAWKQEAARLRSSILSKAQITRGDKIQTYNYNQDRCTDHRAGLNVHNLPDVLDGGKTLDRVMDAAGEWMVGWDLEAIVAEEEEARQK</sequence>
<dbReference type="Pfam" id="PF03462">
    <property type="entry name" value="PCRF"/>
    <property type="match status" value="1"/>
</dbReference>
<dbReference type="PROSITE" id="PS00745">
    <property type="entry name" value="RF_PROK_I"/>
    <property type="match status" value="1"/>
</dbReference>
<accession>A0A151GPU7</accession>
<dbReference type="SUPFAM" id="SSF75620">
    <property type="entry name" value="Release factor"/>
    <property type="match status" value="1"/>
</dbReference>
<proteinExistence type="inferred from homology"/>
<dbReference type="InterPro" id="IPR050057">
    <property type="entry name" value="Prokaryotic/Mito_RF"/>
</dbReference>
<dbReference type="SMART" id="SM00937">
    <property type="entry name" value="PCRF"/>
    <property type="match status" value="1"/>
</dbReference>
<evidence type="ECO:0000313" key="6">
    <source>
        <dbReference type="Proteomes" id="UP000076580"/>
    </source>
</evidence>
<evidence type="ECO:0000259" key="4">
    <source>
        <dbReference type="PROSITE" id="PS00745"/>
    </source>
</evidence>
<dbReference type="Pfam" id="PF00472">
    <property type="entry name" value="RF-1"/>
    <property type="match status" value="1"/>
</dbReference>
<gene>
    <name evidence="5" type="ORF">DCS_00240</name>
</gene>
<feature type="domain" description="Prokaryotic-type class I peptide chain release factors" evidence="4">
    <location>
        <begin position="202"/>
        <end position="218"/>
    </location>
</feature>
<keyword evidence="6" id="KW-1185">Reference proteome</keyword>
<dbReference type="Gene3D" id="3.30.70.1660">
    <property type="match status" value="1"/>
</dbReference>
<dbReference type="STRING" id="98403.A0A151GPU7"/>
<dbReference type="InterPro" id="IPR000352">
    <property type="entry name" value="Pep_chain_release_fac_I"/>
</dbReference>
<dbReference type="GO" id="GO:0032543">
    <property type="term" value="P:mitochondrial translation"/>
    <property type="evidence" value="ECO:0007669"/>
    <property type="project" value="UniProtKB-ARBA"/>
</dbReference>
<dbReference type="InterPro" id="IPR005139">
    <property type="entry name" value="PCRF"/>
</dbReference>
<comment type="caution">
    <text evidence="5">The sequence shown here is derived from an EMBL/GenBank/DDBJ whole genome shotgun (WGS) entry which is preliminary data.</text>
</comment>
<reference evidence="5 6" key="1">
    <citation type="journal article" date="2016" name="Sci. Rep.">
        <title>Insights into Adaptations to a Near-Obligate Nematode Endoparasitic Lifestyle from the Finished Genome of Drechmeria coniospora.</title>
        <authorList>
            <person name="Zhang L."/>
            <person name="Zhou Z."/>
            <person name="Guo Q."/>
            <person name="Fokkens L."/>
            <person name="Miskei M."/>
            <person name="Pocsi I."/>
            <person name="Zhang W."/>
            <person name="Chen M."/>
            <person name="Wang L."/>
            <person name="Sun Y."/>
            <person name="Donzelli B.G."/>
            <person name="Gibson D.M."/>
            <person name="Nelson D.R."/>
            <person name="Luo J.G."/>
            <person name="Rep M."/>
            <person name="Liu H."/>
            <person name="Yang S."/>
            <person name="Wang J."/>
            <person name="Krasnoff S.B."/>
            <person name="Xu Y."/>
            <person name="Molnar I."/>
            <person name="Lin M."/>
        </authorList>
    </citation>
    <scope>NUCLEOTIDE SEQUENCE [LARGE SCALE GENOMIC DNA]</scope>
    <source>
        <strain evidence="5 6">ARSEF 6962</strain>
    </source>
</reference>
<keyword evidence="3" id="KW-0648">Protein biosynthesis</keyword>
<dbReference type="InterPro" id="IPR045853">
    <property type="entry name" value="Pep_chain_release_fac_I_sf"/>
</dbReference>
<dbReference type="RefSeq" id="XP_040658462.1">
    <property type="nucleotide sequence ID" value="XM_040797579.1"/>
</dbReference>
<evidence type="ECO:0000256" key="2">
    <source>
        <dbReference type="ARBA" id="ARBA00022481"/>
    </source>
</evidence>
<dbReference type="FunCoup" id="A0A151GPU7">
    <property type="interactions" value="637"/>
</dbReference>
<dbReference type="PANTHER" id="PTHR43804">
    <property type="entry name" value="LD18447P"/>
    <property type="match status" value="1"/>
</dbReference>
<name>A0A151GPU7_DRECN</name>
<dbReference type="GeneID" id="63712883"/>
<dbReference type="GO" id="GO:0003747">
    <property type="term" value="F:translation release factor activity"/>
    <property type="evidence" value="ECO:0007669"/>
    <property type="project" value="InterPro"/>
</dbReference>
<organism evidence="5 6">
    <name type="scientific">Drechmeria coniospora</name>
    <name type="common">Nematophagous fungus</name>
    <name type="synonym">Meria coniospora</name>
    <dbReference type="NCBI Taxonomy" id="98403"/>
    <lineage>
        <taxon>Eukaryota</taxon>
        <taxon>Fungi</taxon>
        <taxon>Dikarya</taxon>
        <taxon>Ascomycota</taxon>
        <taxon>Pezizomycotina</taxon>
        <taxon>Sordariomycetes</taxon>
        <taxon>Hypocreomycetidae</taxon>
        <taxon>Hypocreales</taxon>
        <taxon>Ophiocordycipitaceae</taxon>
        <taxon>Drechmeria</taxon>
    </lineage>
</organism>
<dbReference type="Gene3D" id="3.30.160.20">
    <property type="match status" value="1"/>
</dbReference>
<dbReference type="GO" id="GO:0005739">
    <property type="term" value="C:mitochondrion"/>
    <property type="evidence" value="ECO:0007669"/>
    <property type="project" value="UniProtKB-ARBA"/>
</dbReference>
<evidence type="ECO:0000313" key="5">
    <source>
        <dbReference type="EMBL" id="KYK59110.1"/>
    </source>
</evidence>
<keyword evidence="2" id="KW-0488">Methylation</keyword>
<comment type="similarity">
    <text evidence="1">Belongs to the prokaryotic/mitochondrial release factor family.</text>
</comment>
<evidence type="ECO:0000256" key="1">
    <source>
        <dbReference type="ARBA" id="ARBA00010835"/>
    </source>
</evidence>
<dbReference type="Proteomes" id="UP000076580">
    <property type="component" value="Chromosome 01"/>
</dbReference>
<dbReference type="AlphaFoldDB" id="A0A151GPU7"/>
<evidence type="ECO:0000256" key="3">
    <source>
        <dbReference type="ARBA" id="ARBA00022917"/>
    </source>
</evidence>